<keyword evidence="2" id="KW-0677">Repeat</keyword>
<dbReference type="PANTHER" id="PTHR46093:SF18">
    <property type="entry name" value="FIBRONECTIN TYPE-III DOMAIN-CONTAINING PROTEIN"/>
    <property type="match status" value="1"/>
</dbReference>
<organism evidence="5">
    <name type="scientific">uncultured marine group II/III euryarchaeote KM3_174_A11</name>
    <dbReference type="NCBI Taxonomy" id="1457931"/>
    <lineage>
        <taxon>Archaea</taxon>
        <taxon>Methanobacteriati</taxon>
        <taxon>Methanobacteriota</taxon>
        <taxon>environmental samples</taxon>
    </lineage>
</organism>
<dbReference type="Gene3D" id="3.40.50.1820">
    <property type="entry name" value="alpha/beta hydrolase"/>
    <property type="match status" value="1"/>
</dbReference>
<evidence type="ECO:0000256" key="3">
    <source>
        <dbReference type="SAM" id="MobiDB-lite"/>
    </source>
</evidence>
<evidence type="ECO:0000256" key="4">
    <source>
        <dbReference type="SAM" id="Phobius"/>
    </source>
</evidence>
<keyword evidence="4" id="KW-0472">Membrane</keyword>
<name>A0A075GKC9_9EURY</name>
<reference evidence="5" key="1">
    <citation type="journal article" date="2014" name="Genome Biol. Evol.">
        <title>Pangenome evidence for extensive interdomain horizontal transfer affecting lineage core and shell genes in uncultured planktonic thaumarchaeota and euryarchaeota.</title>
        <authorList>
            <person name="Deschamps P."/>
            <person name="Zivanovic Y."/>
            <person name="Moreira D."/>
            <person name="Rodriguez-Valera F."/>
            <person name="Lopez-Garcia P."/>
        </authorList>
    </citation>
    <scope>NUCLEOTIDE SEQUENCE</scope>
</reference>
<keyword evidence="1" id="KW-0880">Kelch repeat</keyword>
<feature type="region of interest" description="Disordered" evidence="3">
    <location>
        <begin position="787"/>
        <end position="812"/>
    </location>
</feature>
<dbReference type="SUPFAM" id="SSF117281">
    <property type="entry name" value="Kelch motif"/>
    <property type="match status" value="1"/>
</dbReference>
<dbReference type="EMBL" id="KF900707">
    <property type="protein sequence ID" value="AIF04394.1"/>
    <property type="molecule type" value="Genomic_DNA"/>
</dbReference>
<accession>A0A075GKC9</accession>
<dbReference type="Gene3D" id="2.120.10.80">
    <property type="entry name" value="Kelch-type beta propeller"/>
    <property type="match status" value="2"/>
</dbReference>
<dbReference type="SUPFAM" id="SSF53474">
    <property type="entry name" value="alpha/beta-Hydrolases"/>
    <property type="match status" value="1"/>
</dbReference>
<dbReference type="AlphaFoldDB" id="A0A075GKC9"/>
<dbReference type="PANTHER" id="PTHR46093">
    <property type="entry name" value="ACYL-COA-BINDING DOMAIN-CONTAINING PROTEIN 5"/>
    <property type="match status" value="1"/>
</dbReference>
<evidence type="ECO:0000256" key="2">
    <source>
        <dbReference type="ARBA" id="ARBA00022737"/>
    </source>
</evidence>
<keyword evidence="4" id="KW-0812">Transmembrane</keyword>
<feature type="region of interest" description="Disordered" evidence="3">
    <location>
        <begin position="1145"/>
        <end position="1165"/>
    </location>
</feature>
<evidence type="ECO:0000256" key="1">
    <source>
        <dbReference type="ARBA" id="ARBA00022441"/>
    </source>
</evidence>
<protein>
    <submittedName>
        <fullName evidence="5">Peptidase S8/S53 subtilisin kexin sedolisin</fullName>
    </submittedName>
</protein>
<keyword evidence="4" id="KW-1133">Transmembrane helix</keyword>
<evidence type="ECO:0000313" key="5">
    <source>
        <dbReference type="EMBL" id="AIF04394.1"/>
    </source>
</evidence>
<sequence>MPRTRGSALLLSLLMLLTSLALLAPAATAATKEESPNFSQPVAADRFGAGWQALTLLDSQNEQYSARIYYPSSSEGEGVVVDCAWSPYPWIAFHADEGEGEDSYSWIGEGLARAGYVVLTIDEHRAGDDAWNAVLDHWELIARMGHMNYTGGLNSDPQGIQGCIDMDHWGIGGHGRGAALAAVVQGRWAALDSSGVREPPRALFGLGLDTADTGTSVPVSELPMPAHSLFLTGTVDEVAPADEHIDPFLTRWPGGWQLLEVVGGNHVQYEDDQSFWDNLWDGAATIDETEQQQHALDSVTPYLDLILKGDDASWYAASNRESDPEDPTDSMAYVTEDLRGDQFYHIDISASITDGPRARYSSTMFFDSLSNRTILHGGMFWDWPELPYLDDTWTLDMSDSGAWQSDSSSNRPGDLLAPAFASDGAADGLLYGAADSSGDLWRWNGWSGTWSEYPAGPRPNATGYSSIVWDAGDGTYLLYGGRNVSALDFYNETWSFDPASGYWQILNTSNSPTGIVSPAMFYSPAWNRTFLFGGMDVDGNHSNETWMFNRESNSWSRLQLPGAHPEARSAAAYAVDLKQQVAYLWGGVSSKGYLGDLWAFDMQQLTWQQLATSGPPAAQWSSMSWDSHAERLVLFGGNLVDGQSDQTWLFDVLNSTWTLHDSTSAVTISETIHMEASVSERDLGSPPSNLTVECRIIGSSTNWTAGSWNTSSDIATCDMSPFGVAPGFHNALLRVSVDHMGARVVTSFERANAPPNPVDPMPSFVMEESSILVVNVTSLATDVDGHDVEFDTSRTPSLTTGDPPVSLSPEFPTPERLVLQDTTDWESRTEDGAANICVDVRDVVPPQQTSFTIEICFDVTVTAVDDQLQVISDPSLLQLQEDESFTLELSQFVYDEEGATAVVESVNASQGIVASVEGTVLTLRGELDWHGSGTVNVSMSDGTSDSISLIVGVQVASVPDEPRFNFTEITLAEDEILDMKLSDLVYDPDGEEVNVTLETGEPVVNLSIWHQYLRIIPEADWNGNSVNWAVVATSGEDVVRQPMRIIVESVNDITTVEWQDPGRFEDNVTKLRFTVTDRDSDGPWVVQFNWDDANWQELSPSCARAGEIAASWECQLDLLAHGLTYGDHELNLRVFDGEDTSPDTTFWLDKNDPNAPTTSTTGGGPSIPPMVWVVGGLVALLGGAVLLFVAWRADPEQ</sequence>
<proteinExistence type="predicted"/>
<dbReference type="Pfam" id="PF24681">
    <property type="entry name" value="Kelch_KLHDC2_KLHL20_DRC7"/>
    <property type="match status" value="1"/>
</dbReference>
<feature type="transmembrane region" description="Helical" evidence="4">
    <location>
        <begin position="1170"/>
        <end position="1191"/>
    </location>
</feature>
<dbReference type="InterPro" id="IPR015915">
    <property type="entry name" value="Kelch-typ_b-propeller"/>
</dbReference>
<dbReference type="InterPro" id="IPR029058">
    <property type="entry name" value="AB_hydrolase_fold"/>
</dbReference>